<dbReference type="AlphaFoldDB" id="A0A8T1WMR5"/>
<dbReference type="PANTHER" id="PTHR11638:SF18">
    <property type="entry name" value="HEAT SHOCK PROTEIN 104"/>
    <property type="match status" value="1"/>
</dbReference>
<comment type="caution">
    <text evidence="3">The sequence shown here is derived from an EMBL/GenBank/DDBJ whole genome shotgun (WGS) entry which is preliminary data.</text>
</comment>
<proteinExistence type="predicted"/>
<dbReference type="Proteomes" id="UP000693981">
    <property type="component" value="Unassembled WGS sequence"/>
</dbReference>
<keyword evidence="2" id="KW-0067">ATP-binding</keyword>
<reference evidence="3" key="1">
    <citation type="submission" date="2021-02" db="EMBL/GenBank/DDBJ databases">
        <authorList>
            <person name="Palmer J.M."/>
        </authorList>
    </citation>
    <scope>NUCLEOTIDE SEQUENCE</scope>
    <source>
        <strain evidence="3">SCRP23</strain>
    </source>
</reference>
<dbReference type="EMBL" id="JAGDFL010000270">
    <property type="protein sequence ID" value="KAG7394491.1"/>
    <property type="molecule type" value="Genomic_DNA"/>
</dbReference>
<dbReference type="GO" id="GO:0034605">
    <property type="term" value="P:cellular response to heat"/>
    <property type="evidence" value="ECO:0007669"/>
    <property type="project" value="TreeGrafter"/>
</dbReference>
<evidence type="ECO:0000256" key="1">
    <source>
        <dbReference type="ARBA" id="ARBA00022741"/>
    </source>
</evidence>
<evidence type="ECO:0000313" key="4">
    <source>
        <dbReference type="Proteomes" id="UP000693981"/>
    </source>
</evidence>
<dbReference type="InterPro" id="IPR050130">
    <property type="entry name" value="ClpA_ClpB"/>
</dbReference>
<sequence>MACRVWKDLRLQGRRPAKSFAGLAVDTPWAVLSSQDAFGASLWMSAGSSTASIDEATGCVGAKKKKTDRGKAARLLRWIGRSRQGALCRSEILVSFEEMLKSMTGLFNQMDENQVKDAVQQSRGGRPVTNAHAEEMFDALNKYGQDLIALAEAGKIDPVIGRDEEIGRVIRILSRRTLQC</sequence>
<dbReference type="PANTHER" id="PTHR11638">
    <property type="entry name" value="ATP-DEPENDENT CLP PROTEASE"/>
    <property type="match status" value="1"/>
</dbReference>
<gene>
    <name evidence="3" type="ORF">PHYBOEH_005152</name>
</gene>
<accession>A0A8T1WMR5</accession>
<keyword evidence="1" id="KW-0547">Nucleotide-binding</keyword>
<dbReference type="OrthoDB" id="47330at2759"/>
<name>A0A8T1WMR5_9STRA</name>
<protein>
    <submittedName>
        <fullName evidence="3">Uncharacterized protein</fullName>
    </submittedName>
</protein>
<dbReference type="GO" id="GO:0005737">
    <property type="term" value="C:cytoplasm"/>
    <property type="evidence" value="ECO:0007669"/>
    <property type="project" value="TreeGrafter"/>
</dbReference>
<dbReference type="GO" id="GO:0016887">
    <property type="term" value="F:ATP hydrolysis activity"/>
    <property type="evidence" value="ECO:0007669"/>
    <property type="project" value="TreeGrafter"/>
</dbReference>
<keyword evidence="4" id="KW-1185">Reference proteome</keyword>
<organism evidence="3 4">
    <name type="scientific">Phytophthora boehmeriae</name>
    <dbReference type="NCBI Taxonomy" id="109152"/>
    <lineage>
        <taxon>Eukaryota</taxon>
        <taxon>Sar</taxon>
        <taxon>Stramenopiles</taxon>
        <taxon>Oomycota</taxon>
        <taxon>Peronosporomycetes</taxon>
        <taxon>Peronosporales</taxon>
        <taxon>Peronosporaceae</taxon>
        <taxon>Phytophthora</taxon>
    </lineage>
</organism>
<evidence type="ECO:0000256" key="2">
    <source>
        <dbReference type="ARBA" id="ARBA00022840"/>
    </source>
</evidence>
<evidence type="ECO:0000313" key="3">
    <source>
        <dbReference type="EMBL" id="KAG7394491.1"/>
    </source>
</evidence>
<dbReference type="GO" id="GO:0005524">
    <property type="term" value="F:ATP binding"/>
    <property type="evidence" value="ECO:0007669"/>
    <property type="project" value="UniProtKB-KW"/>
</dbReference>